<proteinExistence type="predicted"/>
<organism evidence="1 2">
    <name type="scientific">Brachionus plicatilis</name>
    <name type="common">Marine rotifer</name>
    <name type="synonym">Brachionus muelleri</name>
    <dbReference type="NCBI Taxonomy" id="10195"/>
    <lineage>
        <taxon>Eukaryota</taxon>
        <taxon>Metazoa</taxon>
        <taxon>Spiralia</taxon>
        <taxon>Gnathifera</taxon>
        <taxon>Rotifera</taxon>
        <taxon>Eurotatoria</taxon>
        <taxon>Monogononta</taxon>
        <taxon>Pseudotrocha</taxon>
        <taxon>Ploima</taxon>
        <taxon>Brachionidae</taxon>
        <taxon>Brachionus</taxon>
    </lineage>
</organism>
<dbReference type="Proteomes" id="UP000276133">
    <property type="component" value="Unassembled WGS sequence"/>
</dbReference>
<sequence length="77" mass="9077">MNKENITLVHFSNFLRTKKNLTISKINNKKNYKPEYLIQIINNKSDSQRTLAKSMNILKIEKEHLLKDKIFVYGPAI</sequence>
<keyword evidence="2" id="KW-1185">Reference proteome</keyword>
<comment type="caution">
    <text evidence="1">The sequence shown here is derived from an EMBL/GenBank/DDBJ whole genome shotgun (WGS) entry which is preliminary data.</text>
</comment>
<gene>
    <name evidence="1" type="ORF">BpHYR1_035351</name>
</gene>
<evidence type="ECO:0000313" key="1">
    <source>
        <dbReference type="EMBL" id="RNA18589.1"/>
    </source>
</evidence>
<evidence type="ECO:0000313" key="2">
    <source>
        <dbReference type="Proteomes" id="UP000276133"/>
    </source>
</evidence>
<protein>
    <submittedName>
        <fullName evidence="1">Uncharacterized protein</fullName>
    </submittedName>
</protein>
<accession>A0A3M7R562</accession>
<name>A0A3M7R562_BRAPC</name>
<reference evidence="1 2" key="1">
    <citation type="journal article" date="2018" name="Sci. Rep.">
        <title>Genomic signatures of local adaptation to the degree of environmental predictability in rotifers.</title>
        <authorList>
            <person name="Franch-Gras L."/>
            <person name="Hahn C."/>
            <person name="Garcia-Roger E.M."/>
            <person name="Carmona M.J."/>
            <person name="Serra M."/>
            <person name="Gomez A."/>
        </authorList>
    </citation>
    <scope>NUCLEOTIDE SEQUENCE [LARGE SCALE GENOMIC DNA]</scope>
    <source>
        <strain evidence="1">HYR1</strain>
    </source>
</reference>
<dbReference type="EMBL" id="REGN01004209">
    <property type="protein sequence ID" value="RNA18589.1"/>
    <property type="molecule type" value="Genomic_DNA"/>
</dbReference>
<dbReference type="AlphaFoldDB" id="A0A3M7R562"/>